<dbReference type="AlphaFoldDB" id="A0A8S1RKH6"/>
<accession>A0A8S1RKH6</accession>
<evidence type="ECO:0000313" key="3">
    <source>
        <dbReference type="Proteomes" id="UP000692954"/>
    </source>
</evidence>
<reference evidence="2" key="1">
    <citation type="submission" date="2021-01" db="EMBL/GenBank/DDBJ databases">
        <authorList>
            <consortium name="Genoscope - CEA"/>
            <person name="William W."/>
        </authorList>
    </citation>
    <scope>NUCLEOTIDE SEQUENCE</scope>
</reference>
<dbReference type="OrthoDB" id="2192561at2759"/>
<protein>
    <submittedName>
        <fullName evidence="2">Uncharacterized protein</fullName>
    </submittedName>
</protein>
<keyword evidence="3" id="KW-1185">Reference proteome</keyword>
<evidence type="ECO:0000313" key="2">
    <source>
        <dbReference type="EMBL" id="CAD8128678.1"/>
    </source>
</evidence>
<sequence length="279" mass="33885">MAFYIDIINGNQKESQKAKSVMYIQKNSKIMKQESQFQQCNCILLITQKAISKTWRKKERNEGIKKDQKRNSKNKQESQKTNKENNKKIKLNCQIQIKLKFQLKMNLFYLYLWSEIMQKILKLWMISERNKYYESNNPKVVCVYENVAELMKTCKLTQPFHLIPKLENWKQVFELTKTLRMVSLSNFYLQLDQVFNKIKYQMFIYIMYQLKLLSHKHGSNQYCFHYVQRKILHQKKHKLYFKVAQLDFTGLIVIFKVLIEKNFSLPERIYLINIFLDIR</sequence>
<gene>
    <name evidence="2" type="ORF">PSON_ATCC_30995.1.T1930033</name>
</gene>
<name>A0A8S1RKH6_9CILI</name>
<feature type="compositionally biased region" description="Basic and acidic residues" evidence="1">
    <location>
        <begin position="59"/>
        <end position="84"/>
    </location>
</feature>
<dbReference type="Proteomes" id="UP000692954">
    <property type="component" value="Unassembled WGS sequence"/>
</dbReference>
<comment type="caution">
    <text evidence="2">The sequence shown here is derived from an EMBL/GenBank/DDBJ whole genome shotgun (WGS) entry which is preliminary data.</text>
</comment>
<feature type="region of interest" description="Disordered" evidence="1">
    <location>
        <begin position="57"/>
        <end position="84"/>
    </location>
</feature>
<dbReference type="Pfam" id="PF05291">
    <property type="entry name" value="Bystin"/>
    <property type="match status" value="1"/>
</dbReference>
<dbReference type="InterPro" id="IPR007955">
    <property type="entry name" value="Bystin"/>
</dbReference>
<dbReference type="EMBL" id="CAJJDN010000193">
    <property type="protein sequence ID" value="CAD8128678.1"/>
    <property type="molecule type" value="Genomic_DNA"/>
</dbReference>
<organism evidence="2 3">
    <name type="scientific">Paramecium sonneborni</name>
    <dbReference type="NCBI Taxonomy" id="65129"/>
    <lineage>
        <taxon>Eukaryota</taxon>
        <taxon>Sar</taxon>
        <taxon>Alveolata</taxon>
        <taxon>Ciliophora</taxon>
        <taxon>Intramacronucleata</taxon>
        <taxon>Oligohymenophorea</taxon>
        <taxon>Peniculida</taxon>
        <taxon>Parameciidae</taxon>
        <taxon>Paramecium</taxon>
    </lineage>
</organism>
<evidence type="ECO:0000256" key="1">
    <source>
        <dbReference type="SAM" id="MobiDB-lite"/>
    </source>
</evidence>
<proteinExistence type="predicted"/>